<feature type="non-terminal residue" evidence="2">
    <location>
        <position position="1"/>
    </location>
</feature>
<reference evidence="2 3" key="1">
    <citation type="journal article" date="2021" name="Nat. Plants">
        <title>The Taxus genome provides insights into paclitaxel biosynthesis.</title>
        <authorList>
            <person name="Xiong X."/>
            <person name="Gou J."/>
            <person name="Liao Q."/>
            <person name="Li Y."/>
            <person name="Zhou Q."/>
            <person name="Bi G."/>
            <person name="Li C."/>
            <person name="Du R."/>
            <person name="Wang X."/>
            <person name="Sun T."/>
            <person name="Guo L."/>
            <person name="Liang H."/>
            <person name="Lu P."/>
            <person name="Wu Y."/>
            <person name="Zhang Z."/>
            <person name="Ro D.K."/>
            <person name="Shang Y."/>
            <person name="Huang S."/>
            <person name="Yan J."/>
        </authorList>
    </citation>
    <scope>NUCLEOTIDE SEQUENCE [LARGE SCALE GENOMIC DNA]</scope>
    <source>
        <strain evidence="2">Ta-2019</strain>
    </source>
</reference>
<protein>
    <submittedName>
        <fullName evidence="2">Uncharacterized protein</fullName>
    </submittedName>
</protein>
<dbReference type="EMBL" id="JAHRHJ020002353">
    <property type="protein sequence ID" value="KAH9292763.1"/>
    <property type="molecule type" value="Genomic_DNA"/>
</dbReference>
<feature type="compositionally biased region" description="Polar residues" evidence="1">
    <location>
        <begin position="85"/>
        <end position="94"/>
    </location>
</feature>
<sequence length="170" mass="19774">ICMNTGEEGFKVYQRTPTKNMGDKEQRPPPSDEMSYLQELMLRNQRDMEQSFQRTMRASMIELIQAIQGAPELKKSLGDGSSSGNERTSINPPTRTFRAKFLQREEEEQVEVGQQIGDDEMDRFYVEYQALRPAIRQELSFLDFCTLKSRNGHKGGRRLHNDQPRKDIQQ</sequence>
<dbReference type="AlphaFoldDB" id="A0AA38F7P9"/>
<evidence type="ECO:0000256" key="1">
    <source>
        <dbReference type="SAM" id="MobiDB-lite"/>
    </source>
</evidence>
<feature type="region of interest" description="Disordered" evidence="1">
    <location>
        <begin position="1"/>
        <end position="32"/>
    </location>
</feature>
<feature type="compositionally biased region" description="Basic and acidic residues" evidence="1">
    <location>
        <begin position="159"/>
        <end position="170"/>
    </location>
</feature>
<organism evidence="2 3">
    <name type="scientific">Taxus chinensis</name>
    <name type="common">Chinese yew</name>
    <name type="synonym">Taxus wallichiana var. chinensis</name>
    <dbReference type="NCBI Taxonomy" id="29808"/>
    <lineage>
        <taxon>Eukaryota</taxon>
        <taxon>Viridiplantae</taxon>
        <taxon>Streptophyta</taxon>
        <taxon>Embryophyta</taxon>
        <taxon>Tracheophyta</taxon>
        <taxon>Spermatophyta</taxon>
        <taxon>Pinopsida</taxon>
        <taxon>Pinidae</taxon>
        <taxon>Conifers II</taxon>
        <taxon>Cupressales</taxon>
        <taxon>Taxaceae</taxon>
        <taxon>Taxus</taxon>
    </lineage>
</organism>
<gene>
    <name evidence="2" type="ORF">KI387_042049</name>
</gene>
<keyword evidence="3" id="KW-1185">Reference proteome</keyword>
<feature type="region of interest" description="Disordered" evidence="1">
    <location>
        <begin position="73"/>
        <end position="94"/>
    </location>
</feature>
<proteinExistence type="predicted"/>
<feature type="non-terminal residue" evidence="2">
    <location>
        <position position="170"/>
    </location>
</feature>
<evidence type="ECO:0000313" key="2">
    <source>
        <dbReference type="EMBL" id="KAH9292763.1"/>
    </source>
</evidence>
<accession>A0AA38F7P9</accession>
<dbReference type="Proteomes" id="UP000824469">
    <property type="component" value="Unassembled WGS sequence"/>
</dbReference>
<evidence type="ECO:0000313" key="3">
    <source>
        <dbReference type="Proteomes" id="UP000824469"/>
    </source>
</evidence>
<comment type="caution">
    <text evidence="2">The sequence shown here is derived from an EMBL/GenBank/DDBJ whole genome shotgun (WGS) entry which is preliminary data.</text>
</comment>
<name>A0AA38F7P9_TAXCH</name>
<feature type="region of interest" description="Disordered" evidence="1">
    <location>
        <begin position="148"/>
        <end position="170"/>
    </location>
</feature>